<protein>
    <submittedName>
        <fullName evidence="4">Uncharacterized protein</fullName>
    </submittedName>
</protein>
<dbReference type="GO" id="GO:0005516">
    <property type="term" value="F:calmodulin binding"/>
    <property type="evidence" value="ECO:0007669"/>
    <property type="project" value="UniProtKB-KW"/>
</dbReference>
<reference evidence="4" key="1">
    <citation type="submission" date="2022-04" db="EMBL/GenBank/DDBJ databases">
        <title>Carnegiea gigantea Genome sequencing and assembly v2.</title>
        <authorList>
            <person name="Copetti D."/>
            <person name="Sanderson M.J."/>
            <person name="Burquez A."/>
            <person name="Wojciechowski M.F."/>
        </authorList>
    </citation>
    <scope>NUCLEOTIDE SEQUENCE</scope>
    <source>
        <strain evidence="4">SGP5-SGP5p</strain>
        <tissue evidence="4">Aerial part</tissue>
    </source>
</reference>
<dbReference type="PANTHER" id="PTHR32295:SF216">
    <property type="entry name" value="PROTEIN IQ-DOMAIN 3"/>
    <property type="match status" value="1"/>
</dbReference>
<dbReference type="CDD" id="cd23767">
    <property type="entry name" value="IQCD"/>
    <property type="match status" value="1"/>
</dbReference>
<evidence type="ECO:0000256" key="3">
    <source>
        <dbReference type="SAM" id="MobiDB-lite"/>
    </source>
</evidence>
<dbReference type="InterPro" id="IPR000048">
    <property type="entry name" value="IQ_motif_EF-hand-BS"/>
</dbReference>
<organism evidence="4 5">
    <name type="scientific">Carnegiea gigantea</name>
    <dbReference type="NCBI Taxonomy" id="171969"/>
    <lineage>
        <taxon>Eukaryota</taxon>
        <taxon>Viridiplantae</taxon>
        <taxon>Streptophyta</taxon>
        <taxon>Embryophyta</taxon>
        <taxon>Tracheophyta</taxon>
        <taxon>Spermatophyta</taxon>
        <taxon>Magnoliopsida</taxon>
        <taxon>eudicotyledons</taxon>
        <taxon>Gunneridae</taxon>
        <taxon>Pentapetalae</taxon>
        <taxon>Caryophyllales</taxon>
        <taxon>Cactineae</taxon>
        <taxon>Cactaceae</taxon>
        <taxon>Cactoideae</taxon>
        <taxon>Echinocereeae</taxon>
        <taxon>Carnegiea</taxon>
    </lineage>
</organism>
<dbReference type="OrthoDB" id="1923765at2759"/>
<dbReference type="PROSITE" id="PS50096">
    <property type="entry name" value="IQ"/>
    <property type="match status" value="1"/>
</dbReference>
<dbReference type="Proteomes" id="UP001153076">
    <property type="component" value="Unassembled WGS sequence"/>
</dbReference>
<dbReference type="SMART" id="SM00015">
    <property type="entry name" value="IQ"/>
    <property type="match status" value="1"/>
</dbReference>
<gene>
    <name evidence="4" type="ORF">Cgig2_014028</name>
</gene>
<feature type="region of interest" description="Disordered" evidence="3">
    <location>
        <begin position="1"/>
        <end position="36"/>
    </location>
</feature>
<feature type="compositionally biased region" description="Basic and acidic residues" evidence="3">
    <location>
        <begin position="363"/>
        <end position="372"/>
    </location>
</feature>
<comment type="similarity">
    <text evidence="2">Belongs to the IQD family.</text>
</comment>
<comment type="caution">
    <text evidence="4">The sequence shown here is derived from an EMBL/GenBank/DDBJ whole genome shotgun (WGS) entry which is preliminary data.</text>
</comment>
<evidence type="ECO:0000313" key="5">
    <source>
        <dbReference type="Proteomes" id="UP001153076"/>
    </source>
</evidence>
<dbReference type="Gene3D" id="1.20.5.190">
    <property type="match status" value="1"/>
</dbReference>
<keyword evidence="5" id="KW-1185">Reference proteome</keyword>
<evidence type="ECO:0000256" key="1">
    <source>
        <dbReference type="ARBA" id="ARBA00022860"/>
    </source>
</evidence>
<name>A0A9Q1KUQ5_9CARY</name>
<evidence type="ECO:0000313" key="4">
    <source>
        <dbReference type="EMBL" id="KAJ8451256.1"/>
    </source>
</evidence>
<feature type="compositionally biased region" description="Polar residues" evidence="3">
    <location>
        <begin position="340"/>
        <end position="362"/>
    </location>
</feature>
<sequence length="457" mass="51232">MGRKGGWLHAMRRAISSQQKEKKDQNSKLKKNLSSEDLNSDVVTSLEEVNVGSVQSTSPPVIEQVKRIEVDVVENDHNKHAYSVALATAKAAEAAAAAAQAAVEVVRLASMPQFMDKSREENAAVKIQTAFRGYMARKAIQALRGAVRLKSLTEGQSVKRQAANTLRCMQTLARVQSQVHARRIKLAEENQALQRQLQLKQENDNEMLRLGETWDDTTKSKEQIEANLQHKQEAAMRRERALAYAYTHQQPRKNSKNSNLMFMDPNNPQWGWSWLERWMAARPWEARSILEKELNDQGLGKSFRALYVAGEINRANTLRDHNLDETKRSLSARRLSRASTSNGRARSSTPGPRKVNSGNSPEGRNDLLERQRSLRRHSVGGLLARDEENLANSSGKKKPSSFDREKNGAPKQRPSLGSAKKRLSFPTSSPGGPRRHSLGEKMESTPARVGDVEIETY</sequence>
<proteinExistence type="inferred from homology"/>
<accession>A0A9Q1KUQ5</accession>
<keyword evidence="1" id="KW-0112">Calmodulin-binding</keyword>
<feature type="region of interest" description="Disordered" evidence="3">
    <location>
        <begin position="323"/>
        <end position="457"/>
    </location>
</feature>
<dbReference type="PANTHER" id="PTHR32295">
    <property type="entry name" value="IQ-DOMAIN 5-RELATED"/>
    <property type="match status" value="1"/>
</dbReference>
<dbReference type="AlphaFoldDB" id="A0A9Q1KUQ5"/>
<dbReference type="Pfam" id="PF00612">
    <property type="entry name" value="IQ"/>
    <property type="match status" value="1"/>
</dbReference>
<dbReference type="EMBL" id="JAKOGI010000010">
    <property type="protein sequence ID" value="KAJ8451256.1"/>
    <property type="molecule type" value="Genomic_DNA"/>
</dbReference>
<evidence type="ECO:0000256" key="2">
    <source>
        <dbReference type="ARBA" id="ARBA00024341"/>
    </source>
</evidence>